<dbReference type="InterPro" id="IPR050904">
    <property type="entry name" value="Adhesion/Biosynth-related"/>
</dbReference>
<proteinExistence type="predicted"/>
<reference evidence="4 5" key="1">
    <citation type="submission" date="2024-06" db="EMBL/GenBank/DDBJ databases">
        <authorList>
            <person name="Kraege A."/>
            <person name="Thomma B."/>
        </authorList>
    </citation>
    <scope>NUCLEOTIDE SEQUENCE [LARGE SCALE GENOMIC DNA]</scope>
</reference>
<feature type="domain" description="FAS1" evidence="3">
    <location>
        <begin position="476"/>
        <end position="623"/>
    </location>
</feature>
<dbReference type="PROSITE" id="PS51257">
    <property type="entry name" value="PROKAR_LIPOPROTEIN"/>
    <property type="match status" value="1"/>
</dbReference>
<feature type="region of interest" description="Disordered" evidence="1">
    <location>
        <begin position="687"/>
        <end position="713"/>
    </location>
</feature>
<feature type="domain" description="FAS1" evidence="3">
    <location>
        <begin position="87"/>
        <end position="235"/>
    </location>
</feature>
<dbReference type="Gene3D" id="2.30.180.10">
    <property type="entry name" value="FAS1 domain"/>
    <property type="match status" value="3"/>
</dbReference>
<comment type="caution">
    <text evidence="4">The sequence shown here is derived from an EMBL/GenBank/DDBJ whole genome shotgun (WGS) entry which is preliminary data.</text>
</comment>
<keyword evidence="2" id="KW-0732">Signal</keyword>
<evidence type="ECO:0000256" key="1">
    <source>
        <dbReference type="SAM" id="MobiDB-lite"/>
    </source>
</evidence>
<dbReference type="InterPro" id="IPR000782">
    <property type="entry name" value="FAS1_domain"/>
</dbReference>
<evidence type="ECO:0000256" key="2">
    <source>
        <dbReference type="SAM" id="SignalP"/>
    </source>
</evidence>
<organism evidence="4 5">
    <name type="scientific">Coccomyxa viridis</name>
    <dbReference type="NCBI Taxonomy" id="1274662"/>
    <lineage>
        <taxon>Eukaryota</taxon>
        <taxon>Viridiplantae</taxon>
        <taxon>Chlorophyta</taxon>
        <taxon>core chlorophytes</taxon>
        <taxon>Trebouxiophyceae</taxon>
        <taxon>Trebouxiophyceae incertae sedis</taxon>
        <taxon>Coccomyxaceae</taxon>
        <taxon>Coccomyxa</taxon>
    </lineage>
</organism>
<dbReference type="InterPro" id="IPR036378">
    <property type="entry name" value="FAS1_dom_sf"/>
</dbReference>
<dbReference type="EMBL" id="CAXHTA020000018">
    <property type="protein sequence ID" value="CAL5228405.1"/>
    <property type="molecule type" value="Genomic_DNA"/>
</dbReference>
<feature type="compositionally biased region" description="Low complexity" evidence="1">
    <location>
        <begin position="687"/>
        <end position="706"/>
    </location>
</feature>
<dbReference type="PANTHER" id="PTHR10900:SF77">
    <property type="entry name" value="FI19380P1"/>
    <property type="match status" value="1"/>
</dbReference>
<feature type="signal peptide" evidence="2">
    <location>
        <begin position="1"/>
        <end position="22"/>
    </location>
</feature>
<feature type="chain" id="PRO_5046727037" evidence="2">
    <location>
        <begin position="23"/>
        <end position="713"/>
    </location>
</feature>
<gene>
    <name evidence="4" type="primary">g11533</name>
    <name evidence="4" type="ORF">VP750_LOCUS10311</name>
</gene>
<feature type="domain" description="FAS1" evidence="3">
    <location>
        <begin position="284"/>
        <end position="428"/>
    </location>
</feature>
<sequence length="713" mass="73414">MMAWRVLLALTVALAAAACGNAGNTKEELPHARHLQQFLPPLPIVVPLPPFLTGNDGFGSFGGSGSQGSHRGSTSLQANSSANGNCTATWAGVLASQPDLFFLSSALSLTGFGDQLPSPNLPVTVFAPTNNAILGLLNYLNLGLLDLLQFQSKLPGLLLYAVALGGYSGDALLQRGSISTLLSQAENKPYNLNFTLDPVNNHRLLVTGVDPNIRAVTQRALKVCNSYLYVLDAVLLPAQNNRLSAIPEVNATFLQALANLGNPSSSSSSSTSGSVGNITDPSCQTTFLQQAQQTPGLDFLVQAILRGNLLLPAAGSGATSFAPNNAAFTDMLQTLNLTIVDALNLGDKLQSILYYHFLPQAYNASQLAALGSSNTDLGVSTGTPYNVTFGRSATGQVQVTGQYPNNTANILNATTICNSQVYIVDKVLLPANATQFIPSPGNGLVIANSSASSNASAALFPGLSIGSNATRAHGRCQQAFLDAATQHNLTFLVQGTEAGNLVNGLPNFARPTTVLAPINSAFYNILTGTDFGLAQLAQSGSRLKSVLLYHMMPGGAFSLDQLANAGNVTTLLGQDLNTSYPLQFGKNSTGDVVVSGLHTNNTANILGSFPVCNSTVYITDLVLLPADSLQGIPQAPAVQSPTRAGRSRAAAAPMVAPAVAPAAAPKTGPVAAQSVSAASAPAAAAQTGPASAQGTGQAATGFTAVGTRNFGRR</sequence>
<accession>A0ABP1GAV8</accession>
<dbReference type="PANTHER" id="PTHR10900">
    <property type="entry name" value="PERIOSTIN-RELATED"/>
    <property type="match status" value="1"/>
</dbReference>
<dbReference type="SUPFAM" id="SSF82153">
    <property type="entry name" value="FAS1 domain"/>
    <property type="match status" value="3"/>
</dbReference>
<protein>
    <submittedName>
        <fullName evidence="4">G11533 protein</fullName>
    </submittedName>
</protein>
<name>A0ABP1GAV8_9CHLO</name>
<evidence type="ECO:0000313" key="4">
    <source>
        <dbReference type="EMBL" id="CAL5228405.1"/>
    </source>
</evidence>
<dbReference type="Pfam" id="PF02469">
    <property type="entry name" value="Fasciclin"/>
    <property type="match status" value="3"/>
</dbReference>
<evidence type="ECO:0000259" key="3">
    <source>
        <dbReference type="PROSITE" id="PS50213"/>
    </source>
</evidence>
<keyword evidence="5" id="KW-1185">Reference proteome</keyword>
<dbReference type="Proteomes" id="UP001497392">
    <property type="component" value="Unassembled WGS sequence"/>
</dbReference>
<evidence type="ECO:0000313" key="5">
    <source>
        <dbReference type="Proteomes" id="UP001497392"/>
    </source>
</evidence>
<dbReference type="PROSITE" id="PS50213">
    <property type="entry name" value="FAS1"/>
    <property type="match status" value="3"/>
</dbReference>
<dbReference type="SMART" id="SM00554">
    <property type="entry name" value="FAS1"/>
    <property type="match status" value="3"/>
</dbReference>